<organism evidence="1 2">
    <name type="scientific">Mycena indigotica</name>
    <dbReference type="NCBI Taxonomy" id="2126181"/>
    <lineage>
        <taxon>Eukaryota</taxon>
        <taxon>Fungi</taxon>
        <taxon>Dikarya</taxon>
        <taxon>Basidiomycota</taxon>
        <taxon>Agaricomycotina</taxon>
        <taxon>Agaricomycetes</taxon>
        <taxon>Agaricomycetidae</taxon>
        <taxon>Agaricales</taxon>
        <taxon>Marasmiineae</taxon>
        <taxon>Mycenaceae</taxon>
        <taxon>Mycena</taxon>
    </lineage>
</organism>
<accession>A0A8H6T5G0</accession>
<sequence length="177" mass="20086">MSLSTVHTFQLPGLPVKLALGHRYDGWYLLFARPYPTADSREVARIDAPAPKSRPSPTRHAKRFWFSSSAQSGWESTKFPTLLDLLLALDVRQQPLFAVLDHDSESGSSHVLVLLREEKLAHFCEGCTEWETAEDNSLRWYMVRTSGDALPGYLCPSCHAKDWCGAQFARYLRRMVS</sequence>
<dbReference type="GeneID" id="59343383"/>
<keyword evidence="2" id="KW-1185">Reference proteome</keyword>
<gene>
    <name evidence="1" type="ORF">MIND_00404200</name>
</gene>
<dbReference type="OrthoDB" id="2872394at2759"/>
<dbReference type="RefSeq" id="XP_037223752.1">
    <property type="nucleotide sequence ID" value="XM_037360867.1"/>
</dbReference>
<name>A0A8H6T5G0_9AGAR</name>
<comment type="caution">
    <text evidence="1">The sequence shown here is derived from an EMBL/GenBank/DDBJ whole genome shotgun (WGS) entry which is preliminary data.</text>
</comment>
<reference evidence="1" key="1">
    <citation type="submission" date="2020-05" db="EMBL/GenBank/DDBJ databases">
        <title>Mycena genomes resolve the evolution of fungal bioluminescence.</title>
        <authorList>
            <person name="Tsai I.J."/>
        </authorList>
    </citation>
    <scope>NUCLEOTIDE SEQUENCE</scope>
    <source>
        <strain evidence="1">171206Taipei</strain>
    </source>
</reference>
<dbReference type="Proteomes" id="UP000636479">
    <property type="component" value="Unassembled WGS sequence"/>
</dbReference>
<dbReference type="AlphaFoldDB" id="A0A8H6T5G0"/>
<evidence type="ECO:0000313" key="2">
    <source>
        <dbReference type="Proteomes" id="UP000636479"/>
    </source>
</evidence>
<evidence type="ECO:0000313" key="1">
    <source>
        <dbReference type="EMBL" id="KAF7310302.1"/>
    </source>
</evidence>
<proteinExistence type="predicted"/>
<protein>
    <submittedName>
        <fullName evidence="1">Uncharacterized protein</fullName>
    </submittedName>
</protein>
<dbReference type="EMBL" id="JACAZF010000003">
    <property type="protein sequence ID" value="KAF7310302.1"/>
    <property type="molecule type" value="Genomic_DNA"/>
</dbReference>